<dbReference type="Proteomes" id="UP001150062">
    <property type="component" value="Unassembled WGS sequence"/>
</dbReference>
<feature type="compositionally biased region" description="Basic residues" evidence="1">
    <location>
        <begin position="158"/>
        <end position="167"/>
    </location>
</feature>
<feature type="compositionally biased region" description="Basic residues" evidence="1">
    <location>
        <begin position="367"/>
        <end position="381"/>
    </location>
</feature>
<feature type="region of interest" description="Disordered" evidence="1">
    <location>
        <begin position="145"/>
        <end position="202"/>
    </location>
</feature>
<dbReference type="InterPro" id="IPR012317">
    <property type="entry name" value="Poly(ADP-ribose)pol_cat_dom"/>
</dbReference>
<feature type="region of interest" description="Disordered" evidence="1">
    <location>
        <begin position="365"/>
        <end position="388"/>
    </location>
</feature>
<feature type="compositionally biased region" description="Polar residues" evidence="1">
    <location>
        <begin position="172"/>
        <end position="190"/>
    </location>
</feature>
<keyword evidence="4" id="KW-1185">Reference proteome</keyword>
<gene>
    <name evidence="3" type="ORF">M0813_20126</name>
</gene>
<name>A0ABQ8YM52_9EUKA</name>
<evidence type="ECO:0000313" key="4">
    <source>
        <dbReference type="Proteomes" id="UP001150062"/>
    </source>
</evidence>
<organism evidence="3 4">
    <name type="scientific">Anaeramoeba flamelloides</name>
    <dbReference type="NCBI Taxonomy" id="1746091"/>
    <lineage>
        <taxon>Eukaryota</taxon>
        <taxon>Metamonada</taxon>
        <taxon>Anaeramoebidae</taxon>
        <taxon>Anaeramoeba</taxon>
    </lineage>
</organism>
<evidence type="ECO:0000259" key="2">
    <source>
        <dbReference type="Pfam" id="PF00644"/>
    </source>
</evidence>
<dbReference type="Gene3D" id="3.90.228.10">
    <property type="match status" value="1"/>
</dbReference>
<dbReference type="PANTHER" id="PTHR31681:SF3">
    <property type="entry name" value="OS04G0690100 PROTEIN"/>
    <property type="match status" value="1"/>
</dbReference>
<protein>
    <submittedName>
        <fullName evidence="3">C2h2-like zinc finger protein</fullName>
    </submittedName>
</protein>
<evidence type="ECO:0000313" key="3">
    <source>
        <dbReference type="EMBL" id="KAJ6245706.1"/>
    </source>
</evidence>
<dbReference type="SUPFAM" id="SSF56399">
    <property type="entry name" value="ADP-ribosylation"/>
    <property type="match status" value="1"/>
</dbReference>
<proteinExistence type="predicted"/>
<accession>A0ABQ8YM52</accession>
<sequence length="751" mass="87060">MNNKIYWLNKNARDHNKTRNMLNKKYYHVRVYTKIKSLANAQKTTPLKVIILSARSNYDNRLLNKMKKKKPKPTILVYEDNAKKIKQKKEKCKTNDLQLIQSKEELLEIIQRYLPQSNEYSSITTSSTSSSIELSCSDQSLSDTFVNSNSESTNTERNKRKKKKKQKRSDCSVISSDFSDYSEQETTSPHVTDEEELEKQDDFSELEKYNGIVIWMNRKQSPKKIILKSQNSLWYELKKRSCKVIENKKPIDAIDYYKRIKRANNAKIKIKLVICEYDDVRQLVVTEEFGCSVIIWDPGWNQKVKIDEYQFKKRQLTEIFDRGAKYLASDAEELLHVIQLVIANKSLENEKKSLVTRLQGSVISPRGNKKTKTKKIKKNKQKGNNQKAQVSKNALTICWLARDHSYNERLIFDLAELQVTNQKFSQTSRLMDYIRNYQSTILLVISQSWYIENDKLTQQIRNGCNTKIPVWILAKRNEKNLGYMCRKGKVKHFFYNGYDLLQQIYPLLQSRIQKKFLTIQLSNNSSPLLLPQITSPYLVKASQLDFDSIKNQFETKWIKKQTGNPQVVNIFRIKATSNLVSRYLKYQQKIITDDPTLKNGYEGKFGKGNERRRFHGSTIACTLGMGGNMRPCNKKNCSICSIITHGFDINLCGSNKSFNRFGLGLYFSSVSGKSHDYTTIVPPAKYHTILVCYCLCGNSYSLKLTSTKLVKPPQGYHSIVGDVGQDLNYDEIVLYQNDSVLPFYIVQYNVI</sequence>
<comment type="caution">
    <text evidence="3">The sequence shown here is derived from an EMBL/GenBank/DDBJ whole genome shotgun (WGS) entry which is preliminary data.</text>
</comment>
<reference evidence="3" key="1">
    <citation type="submission" date="2022-08" db="EMBL/GenBank/DDBJ databases">
        <title>Novel sulfate-reducing endosymbionts in the free-living metamonad Anaeramoeba.</title>
        <authorList>
            <person name="Jerlstrom-Hultqvist J."/>
            <person name="Cepicka I."/>
            <person name="Gallot-Lavallee L."/>
            <person name="Salas-Leiva D."/>
            <person name="Curtis B.A."/>
            <person name="Zahonova K."/>
            <person name="Pipaliya S."/>
            <person name="Dacks J."/>
            <person name="Roger A.J."/>
        </authorList>
    </citation>
    <scope>NUCLEOTIDE SEQUENCE</scope>
    <source>
        <strain evidence="3">Schooner1</strain>
    </source>
</reference>
<evidence type="ECO:0000256" key="1">
    <source>
        <dbReference type="SAM" id="MobiDB-lite"/>
    </source>
</evidence>
<feature type="domain" description="PARP catalytic" evidence="2">
    <location>
        <begin position="639"/>
        <end position="741"/>
    </location>
</feature>
<dbReference type="Pfam" id="PF00644">
    <property type="entry name" value="PARP"/>
    <property type="match status" value="1"/>
</dbReference>
<dbReference type="PANTHER" id="PTHR31681">
    <property type="entry name" value="C2H2-LIKE ZINC FINGER PROTEIN"/>
    <property type="match status" value="1"/>
</dbReference>
<dbReference type="EMBL" id="JAOAOG010000143">
    <property type="protein sequence ID" value="KAJ6245706.1"/>
    <property type="molecule type" value="Genomic_DNA"/>
</dbReference>